<organism evidence="7 8">
    <name type="scientific">Oldenlandia corymbosa var. corymbosa</name>
    <dbReference type="NCBI Taxonomy" id="529605"/>
    <lineage>
        <taxon>Eukaryota</taxon>
        <taxon>Viridiplantae</taxon>
        <taxon>Streptophyta</taxon>
        <taxon>Embryophyta</taxon>
        <taxon>Tracheophyta</taxon>
        <taxon>Spermatophyta</taxon>
        <taxon>Magnoliopsida</taxon>
        <taxon>eudicotyledons</taxon>
        <taxon>Gunneridae</taxon>
        <taxon>Pentapetalae</taxon>
        <taxon>asterids</taxon>
        <taxon>lamiids</taxon>
        <taxon>Gentianales</taxon>
        <taxon>Rubiaceae</taxon>
        <taxon>Rubioideae</taxon>
        <taxon>Spermacoceae</taxon>
        <taxon>Hedyotis-Oldenlandia complex</taxon>
        <taxon>Oldenlandia</taxon>
    </lineage>
</organism>
<evidence type="ECO:0000313" key="8">
    <source>
        <dbReference type="Proteomes" id="UP001161247"/>
    </source>
</evidence>
<dbReference type="GO" id="GO:0005737">
    <property type="term" value="C:cytoplasm"/>
    <property type="evidence" value="ECO:0007669"/>
    <property type="project" value="TreeGrafter"/>
</dbReference>
<evidence type="ECO:0000313" key="7">
    <source>
        <dbReference type="EMBL" id="CAI9090211.1"/>
    </source>
</evidence>
<keyword evidence="6" id="KW-0111">Calcium/phospholipid-binding</keyword>
<evidence type="ECO:0000256" key="3">
    <source>
        <dbReference type="ARBA" id="ARBA00022737"/>
    </source>
</evidence>
<dbReference type="Pfam" id="PF00191">
    <property type="entry name" value="Annexin"/>
    <property type="match status" value="3"/>
</dbReference>
<dbReference type="SUPFAM" id="SSF47874">
    <property type="entry name" value="Annexin"/>
    <property type="match status" value="1"/>
</dbReference>
<dbReference type="PANTHER" id="PTHR10502">
    <property type="entry name" value="ANNEXIN"/>
    <property type="match status" value="1"/>
</dbReference>
<dbReference type="GO" id="GO:0009408">
    <property type="term" value="P:response to heat"/>
    <property type="evidence" value="ECO:0007669"/>
    <property type="project" value="TreeGrafter"/>
</dbReference>
<dbReference type="GO" id="GO:0005509">
    <property type="term" value="F:calcium ion binding"/>
    <property type="evidence" value="ECO:0007669"/>
    <property type="project" value="InterPro"/>
</dbReference>
<evidence type="ECO:0000256" key="6">
    <source>
        <dbReference type="ARBA" id="ARBA00023302"/>
    </source>
</evidence>
<name>A0AAV1C3U9_OLDCO</name>
<dbReference type="PROSITE" id="PS51257">
    <property type="entry name" value="PROKAR_LIPOPROTEIN"/>
    <property type="match status" value="1"/>
</dbReference>
<sequence length="266" mass="30366">MATLRVPDDVPTPRVDCERLRRAFQVHTIPASAACLDVVLSCSCILGSWVGFGTDENAIIKVLGRRNASQRKKIRETYQQLYNKSLIEDLQSELSGDFRNAVISWTYDPSERDARLANGVLKSRGKGVKELQILVEIACASSPHHLMAVRQAYASLFDHSLEEDITLNVPMPLQKILVNLVRSYRYDKELVDSDVANSEAARLYEVIKTKKLDEDDFILILSTRNVFQLKETFRFYEKNYGNPIDEVEDNRQLFVCPDTFLFLLSK</sequence>
<dbReference type="InterPro" id="IPR001464">
    <property type="entry name" value="Annexin"/>
</dbReference>
<keyword evidence="2" id="KW-0479">Metal-binding</keyword>
<dbReference type="PRINTS" id="PR00196">
    <property type="entry name" value="ANNEXIN"/>
</dbReference>
<keyword evidence="8" id="KW-1185">Reference proteome</keyword>
<proteinExistence type="inferred from homology"/>
<keyword evidence="4" id="KW-0106">Calcium</keyword>
<dbReference type="FunFam" id="1.10.220.10:FF:000005">
    <property type="entry name" value="Annexin"/>
    <property type="match status" value="1"/>
</dbReference>
<dbReference type="GO" id="GO:0001786">
    <property type="term" value="F:phosphatidylserine binding"/>
    <property type="evidence" value="ECO:0007669"/>
    <property type="project" value="TreeGrafter"/>
</dbReference>
<dbReference type="AlphaFoldDB" id="A0AAV1C3U9"/>
<dbReference type="Proteomes" id="UP001161247">
    <property type="component" value="Chromosome 1"/>
</dbReference>
<evidence type="ECO:0000256" key="4">
    <source>
        <dbReference type="ARBA" id="ARBA00022837"/>
    </source>
</evidence>
<dbReference type="EMBL" id="OX459118">
    <property type="protein sequence ID" value="CAI9090211.1"/>
    <property type="molecule type" value="Genomic_DNA"/>
</dbReference>
<dbReference type="Gene3D" id="1.10.220.10">
    <property type="entry name" value="Annexin"/>
    <property type="match status" value="3"/>
</dbReference>
<dbReference type="PANTHER" id="PTHR10502:SF99">
    <property type="entry name" value="ANNEXIN D3"/>
    <property type="match status" value="1"/>
</dbReference>
<dbReference type="SMART" id="SM00335">
    <property type="entry name" value="ANX"/>
    <property type="match status" value="2"/>
</dbReference>
<dbReference type="GO" id="GO:0009651">
    <property type="term" value="P:response to salt stress"/>
    <property type="evidence" value="ECO:0007669"/>
    <property type="project" value="TreeGrafter"/>
</dbReference>
<dbReference type="PROSITE" id="PS51897">
    <property type="entry name" value="ANNEXIN_2"/>
    <property type="match status" value="2"/>
</dbReference>
<dbReference type="GO" id="GO:0009409">
    <property type="term" value="P:response to cold"/>
    <property type="evidence" value="ECO:0007669"/>
    <property type="project" value="TreeGrafter"/>
</dbReference>
<reference evidence="7" key="1">
    <citation type="submission" date="2023-03" db="EMBL/GenBank/DDBJ databases">
        <authorList>
            <person name="Julca I."/>
        </authorList>
    </citation>
    <scope>NUCLEOTIDE SEQUENCE</scope>
</reference>
<dbReference type="GO" id="GO:0005886">
    <property type="term" value="C:plasma membrane"/>
    <property type="evidence" value="ECO:0007669"/>
    <property type="project" value="TreeGrafter"/>
</dbReference>
<dbReference type="GO" id="GO:0005544">
    <property type="term" value="F:calcium-dependent phospholipid binding"/>
    <property type="evidence" value="ECO:0007669"/>
    <property type="project" value="UniProtKB-KW"/>
</dbReference>
<protein>
    <submittedName>
        <fullName evidence="7">OLC1v1024937C2</fullName>
    </submittedName>
</protein>
<accession>A0AAV1C3U9</accession>
<dbReference type="InterPro" id="IPR018502">
    <property type="entry name" value="Annexin_repeat"/>
</dbReference>
<evidence type="ECO:0000256" key="1">
    <source>
        <dbReference type="ARBA" id="ARBA00007831"/>
    </source>
</evidence>
<evidence type="ECO:0000256" key="5">
    <source>
        <dbReference type="ARBA" id="ARBA00023216"/>
    </source>
</evidence>
<keyword evidence="3" id="KW-0677">Repeat</keyword>
<comment type="similarity">
    <text evidence="1">Belongs to the annexin family.</text>
</comment>
<evidence type="ECO:0000256" key="2">
    <source>
        <dbReference type="ARBA" id="ARBA00022723"/>
    </source>
</evidence>
<dbReference type="FunFam" id="1.10.220.10:FF:000006">
    <property type="entry name" value="Annexin"/>
    <property type="match status" value="1"/>
</dbReference>
<dbReference type="InterPro" id="IPR037104">
    <property type="entry name" value="Annexin_sf"/>
</dbReference>
<keyword evidence="5" id="KW-0041">Annexin</keyword>
<gene>
    <name evidence="7" type="ORF">OLC1_LOCUS2416</name>
</gene>
<dbReference type="GO" id="GO:0009414">
    <property type="term" value="P:response to water deprivation"/>
    <property type="evidence" value="ECO:0007669"/>
    <property type="project" value="TreeGrafter"/>
</dbReference>